<dbReference type="PANTHER" id="PTHR34075">
    <property type="entry name" value="BLR3430 PROTEIN"/>
    <property type="match status" value="1"/>
</dbReference>
<keyword evidence="4" id="KW-1185">Reference proteome</keyword>
<evidence type="ECO:0000313" key="4">
    <source>
        <dbReference type="Proteomes" id="UP000000374"/>
    </source>
</evidence>
<reference evidence="4" key="1">
    <citation type="submission" date="2006-12" db="EMBL/GenBank/DDBJ databases">
        <title>Complete sequence of chromosome 1 of Verminephrobacter eiseniae EF01-2.</title>
        <authorList>
            <person name="Copeland A."/>
            <person name="Lucas S."/>
            <person name="Lapidus A."/>
            <person name="Barry K."/>
            <person name="Detter J.C."/>
            <person name="Glavina del Rio T."/>
            <person name="Dalin E."/>
            <person name="Tice H."/>
            <person name="Pitluck S."/>
            <person name="Chertkov O."/>
            <person name="Brettin T."/>
            <person name="Bruce D."/>
            <person name="Han C."/>
            <person name="Tapia R."/>
            <person name="Gilna P."/>
            <person name="Schmutz J."/>
            <person name="Larimer F."/>
            <person name="Land M."/>
            <person name="Hauser L."/>
            <person name="Kyrpides N."/>
            <person name="Kim E."/>
            <person name="Stahl D."/>
            <person name="Richardson P."/>
        </authorList>
    </citation>
    <scope>NUCLEOTIDE SEQUENCE [LARGE SCALE GENOMIC DNA]</scope>
    <source>
        <strain evidence="4">EF01-2</strain>
    </source>
</reference>
<dbReference type="InterPro" id="IPR052513">
    <property type="entry name" value="Thioester_dehydratase-like"/>
</dbReference>
<dbReference type="InterPro" id="IPR022002">
    <property type="entry name" value="ChsH2_Znr"/>
</dbReference>
<dbReference type="eggNOG" id="COG1545">
    <property type="taxonomic scope" value="Bacteria"/>
</dbReference>
<dbReference type="InterPro" id="IPR012340">
    <property type="entry name" value="NA-bd_OB-fold"/>
</dbReference>
<dbReference type="Pfam" id="PF12172">
    <property type="entry name" value="zf-ChsH2"/>
    <property type="match status" value="1"/>
</dbReference>
<dbReference type="Pfam" id="PF01796">
    <property type="entry name" value="OB_ChsH2_C"/>
    <property type="match status" value="1"/>
</dbReference>
<dbReference type="KEGG" id="vei:Veis_4265"/>
<dbReference type="Gene3D" id="6.10.30.10">
    <property type="match status" value="1"/>
</dbReference>
<feature type="domain" description="ChsH2 rubredoxin-like zinc ribbon" evidence="2">
    <location>
        <begin position="22"/>
        <end position="58"/>
    </location>
</feature>
<accession>A1WQR3</accession>
<dbReference type="InterPro" id="IPR002878">
    <property type="entry name" value="ChsH2_C"/>
</dbReference>
<evidence type="ECO:0008006" key="5">
    <source>
        <dbReference type="Google" id="ProtNLM"/>
    </source>
</evidence>
<name>A1WQR3_VEREI</name>
<dbReference type="EMBL" id="CP000542">
    <property type="protein sequence ID" value="ABM59970.1"/>
    <property type="molecule type" value="Genomic_DNA"/>
</dbReference>
<protein>
    <recommendedName>
        <fullName evidence="5">DUF35 domain-containing protein</fullName>
    </recommendedName>
</protein>
<dbReference type="OrthoDB" id="5514845at2"/>
<dbReference type="Proteomes" id="UP000000374">
    <property type="component" value="Chromosome"/>
</dbReference>
<dbReference type="SUPFAM" id="SSF50249">
    <property type="entry name" value="Nucleic acid-binding proteins"/>
    <property type="match status" value="1"/>
</dbReference>
<evidence type="ECO:0000313" key="3">
    <source>
        <dbReference type="EMBL" id="ABM59970.1"/>
    </source>
</evidence>
<dbReference type="HOGENOM" id="CLU_119412_1_2_4"/>
<dbReference type="STRING" id="391735.Veis_4265"/>
<feature type="domain" description="ChsH2 C-terminal OB-fold" evidence="1">
    <location>
        <begin position="59"/>
        <end position="124"/>
    </location>
</feature>
<proteinExistence type="predicted"/>
<organism evidence="3 4">
    <name type="scientific">Verminephrobacter eiseniae (strain EF01-2)</name>
    <dbReference type="NCBI Taxonomy" id="391735"/>
    <lineage>
        <taxon>Bacteria</taxon>
        <taxon>Pseudomonadati</taxon>
        <taxon>Pseudomonadota</taxon>
        <taxon>Betaproteobacteria</taxon>
        <taxon>Burkholderiales</taxon>
        <taxon>Comamonadaceae</taxon>
        <taxon>Verminephrobacter</taxon>
    </lineage>
</organism>
<dbReference type="PANTHER" id="PTHR34075:SF5">
    <property type="entry name" value="BLR3430 PROTEIN"/>
    <property type="match status" value="1"/>
</dbReference>
<evidence type="ECO:0000259" key="2">
    <source>
        <dbReference type="Pfam" id="PF12172"/>
    </source>
</evidence>
<dbReference type="RefSeq" id="WP_011811957.1">
    <property type="nucleotide sequence ID" value="NC_008786.1"/>
</dbReference>
<gene>
    <name evidence="3" type="ordered locus">Veis_4265</name>
</gene>
<evidence type="ECO:0000259" key="1">
    <source>
        <dbReference type="Pfam" id="PF01796"/>
    </source>
</evidence>
<dbReference type="GeneID" id="76462590"/>
<sequence length="146" mass="16139">MTEAATYGKPLPALDESNRAFWSAAREQRLVLQHCGGCGRPRYPINHICPHCLDGRFEWRAVSGRGSVHSSIVFHQVYEAAFAGDVPYNVSLIQLEEGPRMISSVVGIPASEVQVGDRVQVCFDAVTAQITIPRFRWIGQGQTDAR</sequence>
<dbReference type="AlphaFoldDB" id="A1WQR3"/>